<protein>
    <recommendedName>
        <fullName evidence="18">Meiotically up-regulated gene 190 protein</fullName>
    </recommendedName>
</protein>
<feature type="domain" description="C2" evidence="14">
    <location>
        <begin position="578"/>
        <end position="707"/>
    </location>
</feature>
<dbReference type="PROSITE" id="PS51847">
    <property type="entry name" value="SMP"/>
    <property type="match status" value="1"/>
</dbReference>
<dbReference type="CDD" id="cd04052">
    <property type="entry name" value="C2B_Tricalbin-like"/>
    <property type="match status" value="1"/>
</dbReference>
<feature type="region of interest" description="Disordered" evidence="12">
    <location>
        <begin position="158"/>
        <end position="196"/>
    </location>
</feature>
<keyword evidence="2" id="KW-0813">Transport</keyword>
<dbReference type="InterPro" id="IPR000008">
    <property type="entry name" value="C2_dom"/>
</dbReference>
<feature type="transmembrane region" description="Helical" evidence="13">
    <location>
        <begin position="222"/>
        <end position="240"/>
    </location>
</feature>
<keyword evidence="4 13" id="KW-0812">Transmembrane</keyword>
<feature type="compositionally biased region" description="Polar residues" evidence="12">
    <location>
        <begin position="168"/>
        <end position="179"/>
    </location>
</feature>
<evidence type="ECO:0000256" key="7">
    <source>
        <dbReference type="ARBA" id="ARBA00022989"/>
    </source>
</evidence>
<evidence type="ECO:0000256" key="2">
    <source>
        <dbReference type="ARBA" id="ARBA00022448"/>
    </source>
</evidence>
<evidence type="ECO:0000256" key="9">
    <source>
        <dbReference type="ARBA" id="ARBA00023121"/>
    </source>
</evidence>
<accession>A0AAN7VV18</accession>
<dbReference type="Proteomes" id="UP001310594">
    <property type="component" value="Unassembled WGS sequence"/>
</dbReference>
<keyword evidence="6" id="KW-0256">Endoplasmic reticulum</keyword>
<feature type="coiled-coil region" evidence="11">
    <location>
        <begin position="742"/>
        <end position="769"/>
    </location>
</feature>
<sequence>MSGTEDVDDSRRRYRPPHDGKHTIPTIQKYRQEKEDRQAYANADSGGDEVDDGAGSSQLQRAKDYWNVDGDGGDAQQGADGNSRGQEEEDDKHDMEQYPDEDPKVTEDTSQVMSGAPKDKRKGMKKRKDERAEREVTDPVTHLPVTIHDFTSQALKDVAENDPPMGSTPRSATGLSNKNKPGKQLQKEHHEMEEGSENFQALFPPPEYDHIRKQLADVSKRGVSMGLAGAVTVMAIAVGLERLTRLEKLPKLTAKQETSRFAMSIAIWLIIGLLGVGAVWAIIVGVQTWMERRIDSMWDDEVWEANRGSEKQKAKAHENESVAWLNSLLASVWPLVNPDLFTSIADTLEDVMQQSLPSMVRMVSVDDVGQGSESFRILGVRWLPTGAAARSVGSSGKLKSGDETKKEQSDRTVPGEGEVDDDAKDDSAKDGDDEQKNQDGTEQEVAEGMEAEEGDFINLEIAFAYRARSSSKSLKDRTNSMHLFLAFFLPGNIKLPVWVDLRGIVGTMRLRLQLAPDPPFFALCTLTFLGQPKVDIRCVPLVQKGLNIMDVPLISNFVQSSVDAAMAEYVAPKSLTLDLKDMLAGEDFKKDTSARGVLIVRIKRGYDFKEGDPAIPLVSKGGADPYVSVGWAKFGKPMFSTRVLEKEMDPCWEEQAFLLVGADELNVDERLRVQLWDSDRFTADDDLGRIELDLKQLMKDPQTNGKMRRRTDGFRALKAGENMPGKLEWDVGYFSKARIQQCQLEQQTYDKEIRSMDQLEKKIAETCERKLREANIKDGASRDGEELKQQKAQEKKATEDAMIISAPPPEGFPSGIFSLQIHQITGLELQTFNKGTDEKKSEKYDDSETGDDLPSAYCTVSINHSKVFKTRTKPKNAKPFYNAGVERFVPDWQNCEVYVAVRDARVKEDDPLLGIVHLPLSEIFQERSQVNGFYPLMGGVGYGRVRISMVWRSVQLQAPPQDLGWQYGTLEVQSGVRASDNLPKAFKGAKLRFHSDISYAKMYSNTKGSEDGRWETKKRRSLVLPYKKRYCSPLAIEFTKAGGLGPKTTAFAVFWLRDLPDEEERELTIPVWTGDFERAKSCCLEDCGEKVGTITLTATFWSGLGGAHSRWASKDESMREVVEVLQVARDNMETHETAKKAGIVDEDDTSSSDEDSSDNGSDDEGTSRAKGSRPDGDVNTDGKQSNGAAGEHTKAGDKDGEGGEDSKRSLIDSAREYKKNMKSEHRRHHGLMQFRLPRTARYAKHKAEEGTSKLGGLFKRHTREPDIETEA</sequence>
<feature type="compositionally biased region" description="Basic and acidic residues" evidence="12">
    <location>
        <begin position="127"/>
        <end position="137"/>
    </location>
</feature>
<dbReference type="GO" id="GO:0005789">
    <property type="term" value="C:endoplasmic reticulum membrane"/>
    <property type="evidence" value="ECO:0007669"/>
    <property type="project" value="UniProtKB-SubCell"/>
</dbReference>
<dbReference type="Gene3D" id="2.60.40.150">
    <property type="entry name" value="C2 domain"/>
    <property type="match status" value="2"/>
</dbReference>
<dbReference type="PANTHER" id="PTHR47348">
    <property type="entry name" value="MEIOTICALLY UP-REGULATED GENE 190 PROTEIN"/>
    <property type="match status" value="1"/>
</dbReference>
<evidence type="ECO:0000256" key="12">
    <source>
        <dbReference type="SAM" id="MobiDB-lite"/>
    </source>
</evidence>
<keyword evidence="10 13" id="KW-0472">Membrane</keyword>
<dbReference type="InterPro" id="IPR037765">
    <property type="entry name" value="C2B_Tricalbin"/>
</dbReference>
<feature type="compositionally biased region" description="Basic and acidic residues" evidence="12">
    <location>
        <begin position="1133"/>
        <end position="1143"/>
    </location>
</feature>
<keyword evidence="9" id="KW-0446">Lipid-binding</keyword>
<dbReference type="AlphaFoldDB" id="A0AAN7VV18"/>
<evidence type="ECO:0008006" key="18">
    <source>
        <dbReference type="Google" id="ProtNLM"/>
    </source>
</evidence>
<evidence type="ECO:0000256" key="6">
    <source>
        <dbReference type="ARBA" id="ARBA00022824"/>
    </source>
</evidence>
<dbReference type="Pfam" id="PF25669">
    <property type="entry name" value="SMP_MUG190-like"/>
    <property type="match status" value="1"/>
</dbReference>
<dbReference type="PANTHER" id="PTHR47348:SF2">
    <property type="entry name" value="MEIOTICALLY UP-REGULATED 190 PROTEIN"/>
    <property type="match status" value="1"/>
</dbReference>
<keyword evidence="5" id="KW-0677">Repeat</keyword>
<feature type="region of interest" description="Disordered" evidence="12">
    <location>
        <begin position="774"/>
        <end position="796"/>
    </location>
</feature>
<evidence type="ECO:0000313" key="17">
    <source>
        <dbReference type="Proteomes" id="UP001310594"/>
    </source>
</evidence>
<comment type="subcellular location">
    <subcellularLocation>
        <location evidence="1">Endoplasmic reticulum membrane</location>
    </subcellularLocation>
</comment>
<dbReference type="InterPro" id="IPR035892">
    <property type="entry name" value="C2_domain_sf"/>
</dbReference>
<keyword evidence="8" id="KW-0445">Lipid transport</keyword>
<evidence type="ECO:0000256" key="5">
    <source>
        <dbReference type="ARBA" id="ARBA00022737"/>
    </source>
</evidence>
<reference evidence="16" key="1">
    <citation type="submission" date="2023-08" db="EMBL/GenBank/DDBJ databases">
        <title>Black Yeasts Isolated from many extreme environments.</title>
        <authorList>
            <person name="Coleine C."/>
            <person name="Stajich J.E."/>
            <person name="Selbmann L."/>
        </authorList>
    </citation>
    <scope>NUCLEOTIDE SEQUENCE</scope>
    <source>
        <strain evidence="16">CCFEE 5810</strain>
    </source>
</reference>
<evidence type="ECO:0000256" key="10">
    <source>
        <dbReference type="ARBA" id="ARBA00023136"/>
    </source>
</evidence>
<evidence type="ECO:0000256" key="1">
    <source>
        <dbReference type="ARBA" id="ARBA00004586"/>
    </source>
</evidence>
<feature type="compositionally biased region" description="Basic and acidic residues" evidence="12">
    <location>
        <begin position="399"/>
        <end position="410"/>
    </location>
</feature>
<evidence type="ECO:0000259" key="15">
    <source>
        <dbReference type="PROSITE" id="PS51847"/>
    </source>
</evidence>
<evidence type="ECO:0000256" key="3">
    <source>
        <dbReference type="ARBA" id="ARBA00022553"/>
    </source>
</evidence>
<dbReference type="SMART" id="SM00239">
    <property type="entry name" value="C2"/>
    <property type="match status" value="2"/>
</dbReference>
<dbReference type="CDD" id="cd04041">
    <property type="entry name" value="C2A_fungal"/>
    <property type="match status" value="1"/>
</dbReference>
<keyword evidence="7 13" id="KW-1133">Transmembrane helix</keyword>
<feature type="region of interest" description="Disordered" evidence="12">
    <location>
        <begin position="390"/>
        <end position="449"/>
    </location>
</feature>
<evidence type="ECO:0000256" key="13">
    <source>
        <dbReference type="SAM" id="Phobius"/>
    </source>
</evidence>
<evidence type="ECO:0000256" key="4">
    <source>
        <dbReference type="ARBA" id="ARBA00022692"/>
    </source>
</evidence>
<feature type="compositionally biased region" description="Basic and acidic residues" evidence="12">
    <location>
        <begin position="425"/>
        <end position="439"/>
    </location>
</feature>
<dbReference type="GO" id="GO:0008289">
    <property type="term" value="F:lipid binding"/>
    <property type="evidence" value="ECO:0007669"/>
    <property type="project" value="UniProtKB-KW"/>
</dbReference>
<gene>
    <name evidence="16" type="ORF">LTR97_010214</name>
</gene>
<dbReference type="GO" id="GO:0061817">
    <property type="term" value="P:endoplasmic reticulum-plasma membrane tethering"/>
    <property type="evidence" value="ECO:0007669"/>
    <property type="project" value="InterPro"/>
</dbReference>
<feature type="compositionally biased region" description="Acidic residues" evidence="12">
    <location>
        <begin position="1144"/>
        <end position="1164"/>
    </location>
</feature>
<feature type="region of interest" description="Disordered" evidence="12">
    <location>
        <begin position="1"/>
        <end position="141"/>
    </location>
</feature>
<feature type="transmembrane region" description="Helical" evidence="13">
    <location>
        <begin position="261"/>
        <end position="283"/>
    </location>
</feature>
<dbReference type="GO" id="GO:0006869">
    <property type="term" value="P:lipid transport"/>
    <property type="evidence" value="ECO:0007669"/>
    <property type="project" value="UniProtKB-KW"/>
</dbReference>
<keyword evidence="11" id="KW-0175">Coiled coil</keyword>
<feature type="domain" description="SMP-LTD" evidence="15">
    <location>
        <begin position="318"/>
        <end position="580"/>
    </location>
</feature>
<dbReference type="SUPFAM" id="SSF49562">
    <property type="entry name" value="C2 domain (Calcium/lipid-binding domain, CaLB)"/>
    <property type="match status" value="2"/>
</dbReference>
<comment type="caution">
    <text evidence="16">The sequence shown here is derived from an EMBL/GenBank/DDBJ whole genome shotgun (WGS) entry which is preliminary data.</text>
</comment>
<dbReference type="Pfam" id="PF00168">
    <property type="entry name" value="C2"/>
    <property type="match status" value="2"/>
</dbReference>
<name>A0AAN7VV18_9PEZI</name>
<dbReference type="InterPro" id="IPR037767">
    <property type="entry name" value="C2A_Mug190-like"/>
</dbReference>
<dbReference type="EMBL" id="JAVRQU010000017">
    <property type="protein sequence ID" value="KAK5693645.1"/>
    <property type="molecule type" value="Genomic_DNA"/>
</dbReference>
<proteinExistence type="predicted"/>
<evidence type="ECO:0000256" key="8">
    <source>
        <dbReference type="ARBA" id="ARBA00023055"/>
    </source>
</evidence>
<dbReference type="CDD" id="cd21676">
    <property type="entry name" value="SMP_Mug190"/>
    <property type="match status" value="1"/>
</dbReference>
<feature type="region of interest" description="Disordered" evidence="12">
    <location>
        <begin position="1133"/>
        <end position="1271"/>
    </location>
</feature>
<evidence type="ECO:0000313" key="16">
    <source>
        <dbReference type="EMBL" id="KAK5693645.1"/>
    </source>
</evidence>
<evidence type="ECO:0000259" key="14">
    <source>
        <dbReference type="PROSITE" id="PS50004"/>
    </source>
</evidence>
<feature type="domain" description="C2" evidence="14">
    <location>
        <begin position="798"/>
        <end position="934"/>
    </location>
</feature>
<dbReference type="PROSITE" id="PS50004">
    <property type="entry name" value="C2"/>
    <property type="match status" value="2"/>
</dbReference>
<dbReference type="InterPro" id="IPR057349">
    <property type="entry name" value="C2_Mug190_3rd"/>
</dbReference>
<feature type="compositionally biased region" description="Basic and acidic residues" evidence="12">
    <location>
        <begin position="92"/>
        <end position="107"/>
    </location>
</feature>
<dbReference type="InterPro" id="IPR031468">
    <property type="entry name" value="SMP_LBD"/>
</dbReference>
<organism evidence="16 17">
    <name type="scientific">Elasticomyces elasticus</name>
    <dbReference type="NCBI Taxonomy" id="574655"/>
    <lineage>
        <taxon>Eukaryota</taxon>
        <taxon>Fungi</taxon>
        <taxon>Dikarya</taxon>
        <taxon>Ascomycota</taxon>
        <taxon>Pezizomycotina</taxon>
        <taxon>Dothideomycetes</taxon>
        <taxon>Dothideomycetidae</taxon>
        <taxon>Mycosphaerellales</taxon>
        <taxon>Teratosphaeriaceae</taxon>
        <taxon>Elasticomyces</taxon>
    </lineage>
</organism>
<evidence type="ECO:0000256" key="11">
    <source>
        <dbReference type="SAM" id="Coils"/>
    </source>
</evidence>
<dbReference type="Pfam" id="PF25331">
    <property type="entry name" value="C2_Mug190_3rd"/>
    <property type="match status" value="1"/>
</dbReference>
<feature type="compositionally biased region" description="Basic and acidic residues" evidence="12">
    <location>
        <begin position="1191"/>
        <end position="1223"/>
    </location>
</feature>
<keyword evidence="3" id="KW-0597">Phosphoprotein</keyword>